<evidence type="ECO:0000313" key="3">
    <source>
        <dbReference type="Proteomes" id="UP001189429"/>
    </source>
</evidence>
<accession>A0ABN9QQY6</accession>
<organism evidence="2 3">
    <name type="scientific">Prorocentrum cordatum</name>
    <dbReference type="NCBI Taxonomy" id="2364126"/>
    <lineage>
        <taxon>Eukaryota</taxon>
        <taxon>Sar</taxon>
        <taxon>Alveolata</taxon>
        <taxon>Dinophyceae</taxon>
        <taxon>Prorocentrales</taxon>
        <taxon>Prorocentraceae</taxon>
        <taxon>Prorocentrum</taxon>
    </lineage>
</organism>
<protein>
    <recommendedName>
        <fullName evidence="4">Cellulase</fullName>
    </recommendedName>
</protein>
<reference evidence="2" key="1">
    <citation type="submission" date="2023-10" db="EMBL/GenBank/DDBJ databases">
        <authorList>
            <person name="Chen Y."/>
            <person name="Shah S."/>
            <person name="Dougan E. K."/>
            <person name="Thang M."/>
            <person name="Chan C."/>
        </authorList>
    </citation>
    <scope>NUCLEOTIDE SEQUENCE [LARGE SCALE GENOMIC DNA]</scope>
</reference>
<feature type="region of interest" description="Disordered" evidence="1">
    <location>
        <begin position="110"/>
        <end position="144"/>
    </location>
</feature>
<dbReference type="EMBL" id="CAUYUJ010004036">
    <property type="protein sequence ID" value="CAK0807912.1"/>
    <property type="molecule type" value="Genomic_DNA"/>
</dbReference>
<feature type="region of interest" description="Disordered" evidence="1">
    <location>
        <begin position="209"/>
        <end position="230"/>
    </location>
</feature>
<evidence type="ECO:0008006" key="4">
    <source>
        <dbReference type="Google" id="ProtNLM"/>
    </source>
</evidence>
<comment type="caution">
    <text evidence="2">The sequence shown here is derived from an EMBL/GenBank/DDBJ whole genome shotgun (WGS) entry which is preliminary data.</text>
</comment>
<evidence type="ECO:0000256" key="1">
    <source>
        <dbReference type="SAM" id="MobiDB-lite"/>
    </source>
</evidence>
<evidence type="ECO:0000313" key="2">
    <source>
        <dbReference type="EMBL" id="CAK0807912.1"/>
    </source>
</evidence>
<gene>
    <name evidence="2" type="ORF">PCOR1329_LOCUS13646</name>
</gene>
<keyword evidence="3" id="KW-1185">Reference proteome</keyword>
<sequence>MPERGYASLAEALTTDEERPAVQDAGDAARVVTATAPRSRLSKTTAAALAASVLLAVGFAASGGRAIHHSTTSTAISAAAVAEEGAAAAPKAPAAPATAAPVDAEPALADAATPEVPAEPAAAALADAATPEVPAEPAAAAPVDAAAATPADAAAPKAPAEPAAAAPVDAAAAAAPADAAAPKAPAEPAAAPVDAAAAAPADAAAPKAPAEAAAAAPDAAAPAPDAEPTAAVGEAALEAPPADAKPLEAKADFDCEAGYSNWAAGWSAEKKAFCCEKEQKGCEAKEDFDCEAGYSNWAAGWSAEKKKACCEKEQKGCEGAPATKPADGILPACEADLKFCPREWADGPTGGFYCPADDGCAAAATGPFDPEACPGQCVIGTVPADVLEKLKQAADKDEDKTEAEGEAGADSANASGIEKPEVPAKKGKGAALTAEDNGGIPFCPDDVEDCPSDWRDGPEGGYLCNKGDQAGACQPWKAGPFDKKTCTDFCAIGAMPTTSTTTSTVTTVTTTTKQYEFPALICYSVARYGEEMTILNFQHDHSAGIFGCDETIVFADDPGTMNGGFPLTELPVKTGSGGGWSKDGTAANTEVFLMAWEGIKKDGRWEQVDWAVKADPDAVVLADRFRIQLKDATGSATYVKNCNKYDGPDWPLMFGAAEAISKQALARYWEGAEQCRNELEWQSWGEDYFLSHCLDHLGVNAFLDTDEIGDALCTGAVCSEGGKAAFHPFKSVGAWEQCWREATGQQG</sequence>
<dbReference type="Proteomes" id="UP001189429">
    <property type="component" value="Unassembled WGS sequence"/>
</dbReference>
<name>A0ABN9QQY6_9DINO</name>
<feature type="compositionally biased region" description="Basic and acidic residues" evidence="1">
    <location>
        <begin position="393"/>
        <end position="403"/>
    </location>
</feature>
<proteinExistence type="predicted"/>
<feature type="region of interest" description="Disordered" evidence="1">
    <location>
        <begin position="393"/>
        <end position="431"/>
    </location>
</feature>